<dbReference type="InterPro" id="IPR036291">
    <property type="entry name" value="NAD(P)-bd_dom_sf"/>
</dbReference>
<dbReference type="Proteomes" id="UP001501747">
    <property type="component" value="Unassembled WGS sequence"/>
</dbReference>
<dbReference type="Pfam" id="PF00393">
    <property type="entry name" value="6PGD"/>
    <property type="match status" value="1"/>
</dbReference>
<dbReference type="InterPro" id="IPR006184">
    <property type="entry name" value="6PGdom_BS"/>
</dbReference>
<dbReference type="Pfam" id="PF03446">
    <property type="entry name" value="NAD_binding_2"/>
    <property type="match status" value="1"/>
</dbReference>
<evidence type="ECO:0000256" key="1">
    <source>
        <dbReference type="ARBA" id="ARBA00008419"/>
    </source>
</evidence>
<keyword evidence="2" id="KW-0560">Oxidoreductase</keyword>
<dbReference type="NCBIfam" id="TIGR00872">
    <property type="entry name" value="gnd_rel"/>
    <property type="match status" value="1"/>
</dbReference>
<comment type="similarity">
    <text evidence="1">Belongs to the 6-phosphogluconate dehydrogenase family.</text>
</comment>
<name>A0ABP7RGQ6_9PSEU</name>
<dbReference type="Gene3D" id="3.40.50.720">
    <property type="entry name" value="NAD(P)-binding Rossmann-like Domain"/>
    <property type="match status" value="1"/>
</dbReference>
<evidence type="ECO:0000256" key="3">
    <source>
        <dbReference type="ARBA" id="ARBA00023064"/>
    </source>
</evidence>
<dbReference type="PANTHER" id="PTHR11811">
    <property type="entry name" value="6-PHOSPHOGLUCONATE DEHYDROGENASE"/>
    <property type="match status" value="1"/>
</dbReference>
<dbReference type="InterPro" id="IPR013328">
    <property type="entry name" value="6PGD_dom2"/>
</dbReference>
<dbReference type="InterPro" id="IPR004849">
    <property type="entry name" value="6DGDH_YqeC"/>
</dbReference>
<dbReference type="Gene3D" id="1.10.1040.10">
    <property type="entry name" value="N-(1-d-carboxylethyl)-l-norvaline Dehydrogenase, domain 2"/>
    <property type="match status" value="1"/>
</dbReference>
<dbReference type="InterPro" id="IPR008927">
    <property type="entry name" value="6-PGluconate_DH-like_C_sf"/>
</dbReference>
<evidence type="ECO:0000313" key="6">
    <source>
        <dbReference type="Proteomes" id="UP001501747"/>
    </source>
</evidence>
<feature type="domain" description="6-phosphogluconate dehydrogenase C-terminal" evidence="4">
    <location>
        <begin position="162"/>
        <end position="295"/>
    </location>
</feature>
<comment type="caution">
    <text evidence="5">The sequence shown here is derived from an EMBL/GenBank/DDBJ whole genome shotgun (WGS) entry which is preliminary data.</text>
</comment>
<dbReference type="PRINTS" id="PR00076">
    <property type="entry name" value="6PGDHDRGNASE"/>
</dbReference>
<dbReference type="InterPro" id="IPR006115">
    <property type="entry name" value="6PGDH_NADP-bd"/>
</dbReference>
<dbReference type="InterPro" id="IPR006114">
    <property type="entry name" value="6PGDH_C"/>
</dbReference>
<dbReference type="SUPFAM" id="SSF48179">
    <property type="entry name" value="6-phosphogluconate dehydrogenase C-terminal domain-like"/>
    <property type="match status" value="1"/>
</dbReference>
<evidence type="ECO:0000259" key="4">
    <source>
        <dbReference type="SMART" id="SM01350"/>
    </source>
</evidence>
<dbReference type="PROSITE" id="PS00461">
    <property type="entry name" value="6PGD"/>
    <property type="match status" value="1"/>
</dbReference>
<dbReference type="InterPro" id="IPR006183">
    <property type="entry name" value="Pgluconate_DH"/>
</dbReference>
<dbReference type="NCBIfam" id="NF007161">
    <property type="entry name" value="PRK09599.1"/>
    <property type="match status" value="1"/>
</dbReference>
<dbReference type="RefSeq" id="WP_344872328.1">
    <property type="nucleotide sequence ID" value="NZ_BAABAL010000005.1"/>
</dbReference>
<accession>A0ABP7RGQ6</accession>
<proteinExistence type="inferred from homology"/>
<sequence>MQLGLVGLGKMGFNMRERLRRAGHDVVGFDRNPDVSDAASLADLVSKLDGPRTVWIMVPAGGPTRQTVEELGELLSEGDLVIEGGNSRFTDDQEHAKFLADKGIGYIDCGVSGGVWGLENGYGLMVGGEKSFVDRAMPIFDSLRPEGPREEGFAHAGAVGAGHFSKMVHNGIEYGLMQAYAEGFELLDASKVVTDVPSVIKAWQRGTVVRSWLLDLLVRALDSDPELDDLRGYVEDSGEGRWTIEEAINLAVPAPVISAALFARFASRQEDSPAMRAVAALRNQFGGHAVHKSGS</sequence>
<dbReference type="SMART" id="SM01350">
    <property type="entry name" value="6PGD"/>
    <property type="match status" value="1"/>
</dbReference>
<reference evidence="6" key="1">
    <citation type="journal article" date="2019" name="Int. J. Syst. Evol. Microbiol.">
        <title>The Global Catalogue of Microorganisms (GCM) 10K type strain sequencing project: providing services to taxonomists for standard genome sequencing and annotation.</title>
        <authorList>
            <consortium name="The Broad Institute Genomics Platform"/>
            <consortium name="The Broad Institute Genome Sequencing Center for Infectious Disease"/>
            <person name="Wu L."/>
            <person name="Ma J."/>
        </authorList>
    </citation>
    <scope>NUCLEOTIDE SEQUENCE [LARGE SCALE GENOMIC DNA]</scope>
    <source>
        <strain evidence="6">JCM 17342</strain>
    </source>
</reference>
<dbReference type="EMBL" id="BAABAL010000005">
    <property type="protein sequence ID" value="GAA3997299.1"/>
    <property type="molecule type" value="Genomic_DNA"/>
</dbReference>
<organism evidence="5 6">
    <name type="scientific">Allokutzneria multivorans</name>
    <dbReference type="NCBI Taxonomy" id="1142134"/>
    <lineage>
        <taxon>Bacteria</taxon>
        <taxon>Bacillati</taxon>
        <taxon>Actinomycetota</taxon>
        <taxon>Actinomycetes</taxon>
        <taxon>Pseudonocardiales</taxon>
        <taxon>Pseudonocardiaceae</taxon>
        <taxon>Allokutzneria</taxon>
    </lineage>
</organism>
<evidence type="ECO:0000313" key="5">
    <source>
        <dbReference type="EMBL" id="GAA3997299.1"/>
    </source>
</evidence>
<keyword evidence="3" id="KW-0311">Gluconate utilization</keyword>
<gene>
    <name evidence="5" type="primary">gnd</name>
    <name evidence="5" type="ORF">GCM10022247_16660</name>
</gene>
<keyword evidence="6" id="KW-1185">Reference proteome</keyword>
<evidence type="ECO:0000256" key="2">
    <source>
        <dbReference type="ARBA" id="ARBA00023002"/>
    </source>
</evidence>
<dbReference type="SUPFAM" id="SSF51735">
    <property type="entry name" value="NAD(P)-binding Rossmann-fold domains"/>
    <property type="match status" value="1"/>
</dbReference>
<protein>
    <submittedName>
        <fullName evidence="5">Decarboxylating 6-phosphogluconate dehydrogenase</fullName>
    </submittedName>
</protein>